<keyword evidence="3" id="KW-1185">Reference proteome</keyword>
<protein>
    <submittedName>
        <fullName evidence="2">Excisionase family DNA binding protein</fullName>
    </submittedName>
</protein>
<evidence type="ECO:0000313" key="2">
    <source>
        <dbReference type="EMBL" id="MBB5071310.1"/>
    </source>
</evidence>
<reference evidence="2 3" key="1">
    <citation type="submission" date="2020-08" db="EMBL/GenBank/DDBJ databases">
        <title>Sequencing the genomes of 1000 actinobacteria strains.</title>
        <authorList>
            <person name="Klenk H.-P."/>
        </authorList>
    </citation>
    <scope>NUCLEOTIDE SEQUENCE [LARGE SCALE GENOMIC DNA]</scope>
    <source>
        <strain evidence="2 3">DSM 45582</strain>
    </source>
</reference>
<organism evidence="2 3">
    <name type="scientific">Saccharopolyspora gloriosae</name>
    <dbReference type="NCBI Taxonomy" id="455344"/>
    <lineage>
        <taxon>Bacteria</taxon>
        <taxon>Bacillati</taxon>
        <taxon>Actinomycetota</taxon>
        <taxon>Actinomycetes</taxon>
        <taxon>Pseudonocardiales</taxon>
        <taxon>Pseudonocardiaceae</taxon>
        <taxon>Saccharopolyspora</taxon>
    </lineage>
</organism>
<dbReference type="RefSeq" id="WP_184481558.1">
    <property type="nucleotide sequence ID" value="NZ_JACHIV010000001.1"/>
</dbReference>
<accession>A0A840NHE5</accession>
<dbReference type="InterPro" id="IPR041657">
    <property type="entry name" value="HTH_17"/>
</dbReference>
<dbReference type="SUPFAM" id="SSF46955">
    <property type="entry name" value="Putative DNA-binding domain"/>
    <property type="match status" value="1"/>
</dbReference>
<name>A0A840NHE5_9PSEU</name>
<dbReference type="AlphaFoldDB" id="A0A840NHE5"/>
<dbReference type="InterPro" id="IPR010093">
    <property type="entry name" value="SinI_DNA-bd"/>
</dbReference>
<feature type="domain" description="Helix-turn-helix" evidence="1">
    <location>
        <begin position="77"/>
        <end position="122"/>
    </location>
</feature>
<evidence type="ECO:0000313" key="3">
    <source>
        <dbReference type="Proteomes" id="UP000580474"/>
    </source>
</evidence>
<comment type="caution">
    <text evidence="2">The sequence shown here is derived from an EMBL/GenBank/DDBJ whole genome shotgun (WGS) entry which is preliminary data.</text>
</comment>
<gene>
    <name evidence="2" type="ORF">BJ969_004398</name>
</gene>
<dbReference type="Pfam" id="PF12728">
    <property type="entry name" value="HTH_17"/>
    <property type="match status" value="1"/>
</dbReference>
<dbReference type="Proteomes" id="UP000580474">
    <property type="component" value="Unassembled WGS sequence"/>
</dbReference>
<proteinExistence type="predicted"/>
<dbReference type="NCBIfam" id="TIGR01764">
    <property type="entry name" value="excise"/>
    <property type="match status" value="1"/>
</dbReference>
<dbReference type="EMBL" id="JACHIV010000001">
    <property type="protein sequence ID" value="MBB5071310.1"/>
    <property type="molecule type" value="Genomic_DNA"/>
</dbReference>
<evidence type="ECO:0000259" key="1">
    <source>
        <dbReference type="Pfam" id="PF12728"/>
    </source>
</evidence>
<dbReference type="GO" id="GO:0003677">
    <property type="term" value="F:DNA binding"/>
    <property type="evidence" value="ECO:0007669"/>
    <property type="project" value="InterPro"/>
</dbReference>
<dbReference type="InterPro" id="IPR009061">
    <property type="entry name" value="DNA-bd_dom_put_sf"/>
</dbReference>
<sequence length="157" mass="17265">MTASLEQHTVLPPDESAHAVLQKLAGALNTERAQQAKLVSADGDELEMPDEIYEVLREVVAAMSSGLAVTIAPLHAMLTTQQAADLLNISRPTLVKLLESGRIPFEQRSSHRRLRLADVLEYERGSRQVQQTALDEMTRAAVEDGSADDDIGFMRTR</sequence>